<protein>
    <recommendedName>
        <fullName evidence="1">BEN domain-containing protein</fullName>
    </recommendedName>
</protein>
<reference evidence="2" key="1">
    <citation type="journal article" date="2023" name="G3 (Bethesda)">
        <title>Whole genome assembly and annotation of the endangered Caribbean coral Acropora cervicornis.</title>
        <authorList>
            <person name="Selwyn J.D."/>
            <person name="Vollmer S.V."/>
        </authorList>
    </citation>
    <scope>NUCLEOTIDE SEQUENCE</scope>
    <source>
        <strain evidence="2">K2</strain>
    </source>
</reference>
<reference evidence="2" key="2">
    <citation type="journal article" date="2023" name="Science">
        <title>Genomic signatures of disease resistance in endangered staghorn corals.</title>
        <authorList>
            <person name="Vollmer S.V."/>
            <person name="Selwyn J.D."/>
            <person name="Despard B.A."/>
            <person name="Roesel C.L."/>
        </authorList>
    </citation>
    <scope>NUCLEOTIDE SEQUENCE</scope>
    <source>
        <strain evidence="2">K2</strain>
    </source>
</reference>
<dbReference type="Proteomes" id="UP001249851">
    <property type="component" value="Unassembled WGS sequence"/>
</dbReference>
<organism evidence="2 3">
    <name type="scientific">Acropora cervicornis</name>
    <name type="common">Staghorn coral</name>
    <dbReference type="NCBI Taxonomy" id="6130"/>
    <lineage>
        <taxon>Eukaryota</taxon>
        <taxon>Metazoa</taxon>
        <taxon>Cnidaria</taxon>
        <taxon>Anthozoa</taxon>
        <taxon>Hexacorallia</taxon>
        <taxon>Scleractinia</taxon>
        <taxon>Astrocoeniina</taxon>
        <taxon>Acroporidae</taxon>
        <taxon>Acropora</taxon>
    </lineage>
</organism>
<accession>A0AAD9UVR1</accession>
<dbReference type="Pfam" id="PF10523">
    <property type="entry name" value="BEN"/>
    <property type="match status" value="1"/>
</dbReference>
<evidence type="ECO:0000313" key="2">
    <source>
        <dbReference type="EMBL" id="KAK2551375.1"/>
    </source>
</evidence>
<comment type="caution">
    <text evidence="2">The sequence shown here is derived from an EMBL/GenBank/DDBJ whole genome shotgun (WGS) entry which is preliminary data.</text>
</comment>
<dbReference type="Gene3D" id="1.10.10.2590">
    <property type="entry name" value="BEN domain"/>
    <property type="match status" value="1"/>
</dbReference>
<evidence type="ECO:0000259" key="1">
    <source>
        <dbReference type="PROSITE" id="PS51457"/>
    </source>
</evidence>
<dbReference type="InterPro" id="IPR018379">
    <property type="entry name" value="BEN_domain"/>
</dbReference>
<sequence length="392" mass="43796">MSLQQVCKQTSKGASKALFIFPEEKKTSIAPTHLIVEKDIDYSEGLTVHVNWEGKKVAAKILALSVSVEPPKRGLQGKSDSVDDPYEQFLAGQRKREIEWKAARKSKKVKVAAPIPAPMIIEPGSESPFRDDRVATLEGLLATKTEECLLLMNWLDAAEEFSRKIIANQRKMQESFDKMMERLESSIIQREDKLCTAMQDVQRTVGDVILKLDARLHSLAARPLNEYSMITPLLDVAQPTEDDAELSTINLNTLGLVSGDAEVQQSVSNQVAQFEQTVIGEELIVTCVTPSKVKLVQETLGKENERHLCALKLLQSIFSKEELASSNTDGTYGKNCLDATKLNSLKALVFGRFPTNANEDREKVWRCIKSKINYKCRSIRKFAAKESPVRSL</sequence>
<dbReference type="GO" id="GO:0003677">
    <property type="term" value="F:DNA binding"/>
    <property type="evidence" value="ECO:0007669"/>
    <property type="project" value="InterPro"/>
</dbReference>
<dbReference type="PROSITE" id="PS51457">
    <property type="entry name" value="BEN"/>
    <property type="match status" value="1"/>
</dbReference>
<dbReference type="AlphaFoldDB" id="A0AAD9UVR1"/>
<name>A0AAD9UVR1_ACRCE</name>
<keyword evidence="3" id="KW-1185">Reference proteome</keyword>
<dbReference type="EMBL" id="JARQWQ010000098">
    <property type="protein sequence ID" value="KAK2551375.1"/>
    <property type="molecule type" value="Genomic_DNA"/>
</dbReference>
<dbReference type="SMART" id="SM01025">
    <property type="entry name" value="BEN"/>
    <property type="match status" value="1"/>
</dbReference>
<feature type="domain" description="BEN" evidence="1">
    <location>
        <begin position="290"/>
        <end position="383"/>
    </location>
</feature>
<evidence type="ECO:0000313" key="3">
    <source>
        <dbReference type="Proteomes" id="UP001249851"/>
    </source>
</evidence>
<gene>
    <name evidence="2" type="ORF">P5673_027774</name>
</gene>
<proteinExistence type="predicted"/>